<dbReference type="RefSeq" id="WP_136904847.1">
    <property type="nucleotide sequence ID" value="NZ_SWJZ01000009.1"/>
</dbReference>
<feature type="region of interest" description="Disordered" evidence="1">
    <location>
        <begin position="97"/>
        <end position="129"/>
    </location>
</feature>
<dbReference type="GO" id="GO:0005829">
    <property type="term" value="C:cytosol"/>
    <property type="evidence" value="ECO:0007669"/>
    <property type="project" value="TreeGrafter"/>
</dbReference>
<feature type="domain" description="3-octaprenyl-4-hydroxybenzoate carboxy-lyase-like N-terminal" evidence="2">
    <location>
        <begin position="15"/>
        <end position="84"/>
    </location>
</feature>
<evidence type="ECO:0000313" key="4">
    <source>
        <dbReference type="Proteomes" id="UP000310597"/>
    </source>
</evidence>
<feature type="compositionally biased region" description="Basic and acidic residues" evidence="1">
    <location>
        <begin position="99"/>
        <end position="108"/>
    </location>
</feature>
<dbReference type="AlphaFoldDB" id="A0A4U1K028"/>
<name>A0A4U1K028_RHOCA</name>
<dbReference type="Pfam" id="PF20695">
    <property type="entry name" value="UbiD_N"/>
    <property type="match status" value="1"/>
</dbReference>
<accession>A0A4U1K028</accession>
<evidence type="ECO:0000259" key="2">
    <source>
        <dbReference type="Pfam" id="PF20695"/>
    </source>
</evidence>
<dbReference type="GO" id="GO:0008694">
    <property type="term" value="F:4-hydroxy-3-polyprenylbenzoate decarboxylase activity"/>
    <property type="evidence" value="ECO:0007669"/>
    <property type="project" value="TreeGrafter"/>
</dbReference>
<protein>
    <recommendedName>
        <fullName evidence="2">3-octaprenyl-4-hydroxybenzoate carboxy-lyase-like N-terminal domain-containing protein</fullName>
    </recommendedName>
</protein>
<organism evidence="3 4">
    <name type="scientific">Rhodobacter capsulatus</name>
    <name type="common">Rhodopseudomonas capsulata</name>
    <dbReference type="NCBI Taxonomy" id="1061"/>
    <lineage>
        <taxon>Bacteria</taxon>
        <taxon>Pseudomonadati</taxon>
        <taxon>Pseudomonadota</taxon>
        <taxon>Alphaproteobacteria</taxon>
        <taxon>Rhodobacterales</taxon>
        <taxon>Rhodobacter group</taxon>
        <taxon>Rhodobacter</taxon>
    </lineage>
</organism>
<dbReference type="EMBL" id="SWJZ01000009">
    <property type="protein sequence ID" value="TKD25268.1"/>
    <property type="molecule type" value="Genomic_DNA"/>
</dbReference>
<dbReference type="SUPFAM" id="SSF50475">
    <property type="entry name" value="FMN-binding split barrel"/>
    <property type="match status" value="1"/>
</dbReference>
<dbReference type="InterPro" id="IPR002830">
    <property type="entry name" value="UbiD"/>
</dbReference>
<dbReference type="OrthoDB" id="9809841at2"/>
<proteinExistence type="predicted"/>
<dbReference type="GO" id="GO:0006744">
    <property type="term" value="P:ubiquinone biosynthetic process"/>
    <property type="evidence" value="ECO:0007669"/>
    <property type="project" value="TreeGrafter"/>
</dbReference>
<evidence type="ECO:0000256" key="1">
    <source>
        <dbReference type="SAM" id="MobiDB-lite"/>
    </source>
</evidence>
<dbReference type="PANTHER" id="PTHR30108">
    <property type="entry name" value="3-OCTAPRENYL-4-HYDROXYBENZOATE CARBOXY-LYASE-RELATED"/>
    <property type="match status" value="1"/>
</dbReference>
<sequence>MRSLPVFHDLRAFLSHAEAAGELARIVAPVDIRHEMAAVQLAALRAGGPVLRFETAESGGERARMPVVSNLFGTPSRVAAGLSLRLDEVPAFGQFLPAARDDGPDHCTGRRSGGRPAANRTPPGKRLDS</sequence>
<comment type="caution">
    <text evidence="3">The sequence shown here is derived from an EMBL/GenBank/DDBJ whole genome shotgun (WGS) entry which is preliminary data.</text>
</comment>
<dbReference type="InterPro" id="IPR049383">
    <property type="entry name" value="UbiD-like_N"/>
</dbReference>
<dbReference type="PANTHER" id="PTHR30108:SF17">
    <property type="entry name" value="FERULIC ACID DECARBOXYLASE 1"/>
    <property type="match status" value="1"/>
</dbReference>
<gene>
    <name evidence="3" type="ORF">FBT96_02685</name>
</gene>
<reference evidence="3 4" key="1">
    <citation type="submission" date="2019-04" db="EMBL/GenBank/DDBJ databases">
        <title>Draft Whole-Genome sequence of the purple photosynthetic bacterium Rhodobacter capsulatus SP108 with an indigenous class A beta-lactamase.</title>
        <authorList>
            <person name="Robertson S."/>
            <person name="Meyer T.E."/>
            <person name="Kyndt J.A."/>
        </authorList>
    </citation>
    <scope>NUCLEOTIDE SEQUENCE [LARGE SCALE GENOMIC DNA]</scope>
    <source>
        <strain evidence="3 4">SP108</strain>
    </source>
</reference>
<evidence type="ECO:0000313" key="3">
    <source>
        <dbReference type="EMBL" id="TKD25268.1"/>
    </source>
</evidence>
<dbReference type="Proteomes" id="UP000310597">
    <property type="component" value="Unassembled WGS sequence"/>
</dbReference>